<gene>
    <name evidence="11" type="ORF">V0288_18820</name>
</gene>
<comment type="catalytic activity">
    <reaction evidence="9">
        <text>DNA(n) + a 2'-deoxyribonucleoside 5'-triphosphate = DNA(n+1) + diphosphate</text>
        <dbReference type="Rhea" id="RHEA:22508"/>
        <dbReference type="Rhea" id="RHEA-COMP:17339"/>
        <dbReference type="Rhea" id="RHEA-COMP:17340"/>
        <dbReference type="ChEBI" id="CHEBI:33019"/>
        <dbReference type="ChEBI" id="CHEBI:61560"/>
        <dbReference type="ChEBI" id="CHEBI:173112"/>
        <dbReference type="EC" id="2.7.7.49"/>
    </reaction>
</comment>
<dbReference type="GO" id="GO:0046872">
    <property type="term" value="F:metal ion binding"/>
    <property type="evidence" value="ECO:0007669"/>
    <property type="project" value="UniProtKB-KW"/>
</dbReference>
<organism evidence="11 12">
    <name type="scientific">Pannus brasiliensis CCIBt3594</name>
    <dbReference type="NCBI Taxonomy" id="1427578"/>
    <lineage>
        <taxon>Bacteria</taxon>
        <taxon>Bacillati</taxon>
        <taxon>Cyanobacteriota</taxon>
        <taxon>Cyanophyceae</taxon>
        <taxon>Oscillatoriophycideae</taxon>
        <taxon>Chroococcales</taxon>
        <taxon>Microcystaceae</taxon>
        <taxon>Pannus</taxon>
    </lineage>
</organism>
<dbReference type="SUPFAM" id="SSF56672">
    <property type="entry name" value="DNA/RNA polymerases"/>
    <property type="match status" value="1"/>
</dbReference>
<dbReference type="RefSeq" id="WP_332866670.1">
    <property type="nucleotide sequence ID" value="NZ_JBAFSM010000042.1"/>
</dbReference>
<comment type="similarity">
    <text evidence="8">Belongs to the bacterial reverse transcriptase family.</text>
</comment>
<keyword evidence="3" id="KW-0548">Nucleotidyltransferase</keyword>
<dbReference type="PRINTS" id="PR00866">
    <property type="entry name" value="RNADNAPOLMS"/>
</dbReference>
<keyword evidence="6 11" id="KW-0695">RNA-directed DNA polymerase</keyword>
<dbReference type="EMBL" id="JBAFSM010000042">
    <property type="protein sequence ID" value="MEG3439186.1"/>
    <property type="molecule type" value="Genomic_DNA"/>
</dbReference>
<dbReference type="InterPro" id="IPR000123">
    <property type="entry name" value="Reverse_transcriptase_msDNA"/>
</dbReference>
<dbReference type="InterPro" id="IPR000477">
    <property type="entry name" value="RT_dom"/>
</dbReference>
<dbReference type="CDD" id="cd03487">
    <property type="entry name" value="RT_Bac_retron_II"/>
    <property type="match status" value="1"/>
</dbReference>
<feature type="domain" description="Reverse transcriptase" evidence="10">
    <location>
        <begin position="55"/>
        <end position="283"/>
    </location>
</feature>
<sequence length="373" mass="42738">MPIRFPQGQLKNQKVKVKKLSKFLLREEPEVLRKKFESLKYPGDVANLLQVPYRILVYHIYLVNPEIRYKRFEIPKKTGGIRQICTPVTALKLIQGKLNQVLQAVYVVKPSVHGFVERKNIVTNAQAHAGKRYVLNLDLEDFFSSINFGRVRGLFMSPPYGLSPTIATILAQICCHDNQLPQGAPTSPIVTNMICAKMDSQLQRLAKECKATYTRYADDITFSTTLPKFPESLASIIDEEGIKKVILGQPLFNIIAENGFRVNDRKVRLQTRNNHQSVTGLTTNQFPNVDRSYIRQVRAMLHAWAKFGLDAAEKEFQEKYEKKSRFSLKGKSNFLQILRGKIEFIGLVKGKTDSVYLKYFEKYHKLVKALPEN</sequence>
<evidence type="ECO:0000256" key="7">
    <source>
        <dbReference type="ARBA" id="ARBA00023118"/>
    </source>
</evidence>
<dbReference type="GO" id="GO:0051607">
    <property type="term" value="P:defense response to virus"/>
    <property type="evidence" value="ECO:0007669"/>
    <property type="project" value="UniProtKB-KW"/>
</dbReference>
<evidence type="ECO:0000259" key="10">
    <source>
        <dbReference type="PROSITE" id="PS50878"/>
    </source>
</evidence>
<dbReference type="Proteomes" id="UP001328733">
    <property type="component" value="Unassembled WGS sequence"/>
</dbReference>
<dbReference type="InterPro" id="IPR051083">
    <property type="entry name" value="GrpII_Intron_Splice-Mob/Def"/>
</dbReference>
<dbReference type="PANTHER" id="PTHR34047">
    <property type="entry name" value="NUCLEAR INTRON MATURASE 1, MITOCHONDRIAL-RELATED"/>
    <property type="match status" value="1"/>
</dbReference>
<evidence type="ECO:0000256" key="8">
    <source>
        <dbReference type="ARBA" id="ARBA00034120"/>
    </source>
</evidence>
<evidence type="ECO:0000256" key="6">
    <source>
        <dbReference type="ARBA" id="ARBA00022918"/>
    </source>
</evidence>
<evidence type="ECO:0000256" key="1">
    <source>
        <dbReference type="ARBA" id="ARBA00012493"/>
    </source>
</evidence>
<dbReference type="GO" id="GO:0003964">
    <property type="term" value="F:RNA-directed DNA polymerase activity"/>
    <property type="evidence" value="ECO:0007669"/>
    <property type="project" value="UniProtKB-KW"/>
</dbReference>
<evidence type="ECO:0000256" key="5">
    <source>
        <dbReference type="ARBA" id="ARBA00022842"/>
    </source>
</evidence>
<accession>A0AAW9QY86</accession>
<protein>
    <recommendedName>
        <fullName evidence="1">RNA-directed DNA polymerase</fullName>
        <ecNumber evidence="1">2.7.7.49</ecNumber>
    </recommendedName>
</protein>
<reference evidence="11 12" key="1">
    <citation type="submission" date="2024-01" db="EMBL/GenBank/DDBJ databases">
        <title>Genomic insights into the taxonomy and metabolism of the cyanobacterium Pannus brasiliensis CCIBt3594.</title>
        <authorList>
            <person name="Machado M."/>
            <person name="Botero N.B."/>
            <person name="Andreote A.P.D."/>
            <person name="Feitosa A.M.T."/>
            <person name="Popin R."/>
            <person name="Sivonen K."/>
            <person name="Fiore M.F."/>
        </authorList>
    </citation>
    <scope>NUCLEOTIDE SEQUENCE [LARGE SCALE GENOMIC DNA]</scope>
    <source>
        <strain evidence="11 12">CCIBt3594</strain>
    </source>
</reference>
<evidence type="ECO:0000256" key="2">
    <source>
        <dbReference type="ARBA" id="ARBA00022679"/>
    </source>
</evidence>
<name>A0AAW9QY86_9CHRO</name>
<evidence type="ECO:0000256" key="9">
    <source>
        <dbReference type="ARBA" id="ARBA00048173"/>
    </source>
</evidence>
<evidence type="ECO:0000256" key="4">
    <source>
        <dbReference type="ARBA" id="ARBA00022723"/>
    </source>
</evidence>
<dbReference type="GO" id="GO:0003723">
    <property type="term" value="F:RNA binding"/>
    <property type="evidence" value="ECO:0007669"/>
    <property type="project" value="InterPro"/>
</dbReference>
<dbReference type="PROSITE" id="PS50878">
    <property type="entry name" value="RT_POL"/>
    <property type="match status" value="1"/>
</dbReference>
<proteinExistence type="inferred from homology"/>
<keyword evidence="4" id="KW-0479">Metal-binding</keyword>
<keyword evidence="2" id="KW-0808">Transferase</keyword>
<dbReference type="PANTHER" id="PTHR34047:SF7">
    <property type="entry name" value="RNA-DIRECTED DNA POLYMERASE"/>
    <property type="match status" value="1"/>
</dbReference>
<evidence type="ECO:0000313" key="12">
    <source>
        <dbReference type="Proteomes" id="UP001328733"/>
    </source>
</evidence>
<keyword evidence="12" id="KW-1185">Reference proteome</keyword>
<evidence type="ECO:0000256" key="3">
    <source>
        <dbReference type="ARBA" id="ARBA00022695"/>
    </source>
</evidence>
<dbReference type="AlphaFoldDB" id="A0AAW9QY86"/>
<dbReference type="Pfam" id="PF00078">
    <property type="entry name" value="RVT_1"/>
    <property type="match status" value="1"/>
</dbReference>
<comment type="caution">
    <text evidence="11">The sequence shown here is derived from an EMBL/GenBank/DDBJ whole genome shotgun (WGS) entry which is preliminary data.</text>
</comment>
<dbReference type="InterPro" id="IPR043502">
    <property type="entry name" value="DNA/RNA_pol_sf"/>
</dbReference>
<evidence type="ECO:0000313" key="11">
    <source>
        <dbReference type="EMBL" id="MEG3439186.1"/>
    </source>
</evidence>
<keyword evidence="7" id="KW-0051">Antiviral defense</keyword>
<dbReference type="EC" id="2.7.7.49" evidence="1"/>
<keyword evidence="5" id="KW-0460">Magnesium</keyword>